<dbReference type="EMBL" id="LR134428">
    <property type="protein sequence ID" value="VEH85696.1"/>
    <property type="molecule type" value="Genomic_DNA"/>
</dbReference>
<dbReference type="EC" id="1.1.1.133" evidence="3"/>
<dbReference type="EC" id="5.1.3.2" evidence="3"/>
<evidence type="ECO:0000259" key="1">
    <source>
        <dbReference type="Pfam" id="PF01370"/>
    </source>
</evidence>
<evidence type="ECO:0000313" key="2">
    <source>
        <dbReference type="EMBL" id="KTC66037.1"/>
    </source>
</evidence>
<accession>A0A0W0R4R4</accession>
<keyword evidence="3" id="KW-0413">Isomerase</keyword>
<dbReference type="GO" id="GO:0003978">
    <property type="term" value="F:UDP-glucose 4-epimerase activity"/>
    <property type="evidence" value="ECO:0007669"/>
    <property type="project" value="UniProtKB-EC"/>
</dbReference>
<dbReference type="RefSeq" id="WP_058461746.1">
    <property type="nucleotide sequence ID" value="NZ_CAAAHS010000005.1"/>
</dbReference>
<dbReference type="InterPro" id="IPR001509">
    <property type="entry name" value="Epimerase_deHydtase"/>
</dbReference>
<dbReference type="Proteomes" id="UP000054859">
    <property type="component" value="Unassembled WGS sequence"/>
</dbReference>
<evidence type="ECO:0000313" key="5">
    <source>
        <dbReference type="Proteomes" id="UP000281170"/>
    </source>
</evidence>
<dbReference type="InterPro" id="IPR036291">
    <property type="entry name" value="NAD(P)-bd_dom_sf"/>
</dbReference>
<evidence type="ECO:0000313" key="3">
    <source>
        <dbReference type="EMBL" id="VEH85696.1"/>
    </source>
</evidence>
<reference evidence="2 4" key="1">
    <citation type="submission" date="2015-11" db="EMBL/GenBank/DDBJ databases">
        <title>Identification of large and diverse effector repertoires of 38 Legionella species.</title>
        <authorList>
            <person name="Burstein D."/>
            <person name="Amaro F."/>
            <person name="Zusman T."/>
            <person name="Lifshitz Z."/>
            <person name="Cohen O."/>
            <person name="Gilbert J.A."/>
            <person name="Pupko T."/>
            <person name="Shuman H.A."/>
            <person name="Segal G."/>
        </authorList>
    </citation>
    <scope>NUCLEOTIDE SEQUENCE [LARGE SCALE GENOMIC DNA]</scope>
    <source>
        <strain evidence="2 4">1762-AUS-E</strain>
    </source>
</reference>
<keyword evidence="3" id="KW-0560">Oxidoreductase</keyword>
<geneLocation type="plasmid" evidence="3 5">
    <name>19</name>
</geneLocation>
<dbReference type="PANTHER" id="PTHR43245">
    <property type="entry name" value="BIFUNCTIONAL POLYMYXIN RESISTANCE PROTEIN ARNA"/>
    <property type="match status" value="1"/>
</dbReference>
<dbReference type="GO" id="GO:0008831">
    <property type="term" value="F:dTDP-4-dehydrorhamnose reductase activity"/>
    <property type="evidence" value="ECO:0007669"/>
    <property type="project" value="UniProtKB-EC"/>
</dbReference>
<name>A0A0W0R4R4_9GAMM</name>
<feature type="domain" description="NAD-dependent epimerase/dehydratase" evidence="1">
    <location>
        <begin position="3"/>
        <end position="219"/>
    </location>
</feature>
<dbReference type="SUPFAM" id="SSF51735">
    <property type="entry name" value="NAD(P)-binding Rossmann-fold domains"/>
    <property type="match status" value="1"/>
</dbReference>
<reference evidence="3 5" key="2">
    <citation type="submission" date="2018-12" db="EMBL/GenBank/DDBJ databases">
        <authorList>
            <consortium name="Pathogen Informatics"/>
        </authorList>
    </citation>
    <scope>NUCLEOTIDE SEQUENCE [LARGE SCALE GENOMIC DNA]</scope>
    <source>
        <strain evidence="3 5">NCTC12735</strain>
        <plasmid evidence="5">19</plasmid>
    </source>
</reference>
<gene>
    <name evidence="2" type="primary">galE</name>
    <name evidence="3" type="synonym">galE_3</name>
    <name evidence="2" type="ORF">Lade_0695</name>
    <name evidence="3" type="ORF">NCTC12735_01331</name>
</gene>
<dbReference type="PATRIC" id="fig|45056.6.peg.718"/>
<proteinExistence type="predicted"/>
<dbReference type="CDD" id="cd08946">
    <property type="entry name" value="SDR_e"/>
    <property type="match status" value="1"/>
</dbReference>
<dbReference type="KEGG" id="ladl:NCTC12735_01331"/>
<dbReference type="Pfam" id="PF01370">
    <property type="entry name" value="Epimerase"/>
    <property type="match status" value="1"/>
</dbReference>
<keyword evidence="4" id="KW-1185">Reference proteome</keyword>
<dbReference type="STRING" id="45056.Lade_0695"/>
<dbReference type="InterPro" id="IPR050177">
    <property type="entry name" value="Lipid_A_modif_metabolic_enz"/>
</dbReference>
<sequence>MKIAITGASSFIGTHLLSSYRANEHEINVLSRKPLQVLPENVTSFRGDLLDSACLEGFVKDCDVVVNLVYLWDADCKQNLQAIENLAKVCAAAGVKRLVHCSSSSVYGGVKEVVIDEKTACLPITEYACTKMAIEELLMKKFSGELEIIILRPTQVFGPGGKNLLKLIHDLSHKTKFKNYLKSCLLSQRKMNLVYIENVIEALYFLMTKKDLQFNTYVISDDEDYSNEFKNVESLIKAELNIQESKIPHLFLPLFFYTAIYKIISKGNIHPRASFINLNLKQEGFKKPVHFKEGLKNFLNWYKYENIKCKSID</sequence>
<organism evidence="2 4">
    <name type="scientific">Legionella adelaidensis</name>
    <dbReference type="NCBI Taxonomy" id="45056"/>
    <lineage>
        <taxon>Bacteria</taxon>
        <taxon>Pseudomonadati</taxon>
        <taxon>Pseudomonadota</taxon>
        <taxon>Gammaproteobacteria</taxon>
        <taxon>Legionellales</taxon>
        <taxon>Legionellaceae</taxon>
        <taxon>Legionella</taxon>
    </lineage>
</organism>
<dbReference type="AlphaFoldDB" id="A0A0W0R4R4"/>
<protein>
    <submittedName>
        <fullName evidence="2 3">UDP-glucose 4-epimerase</fullName>
        <ecNumber evidence="3">1.1.1.133</ecNumber>
        <ecNumber evidence="3">5.1.3.2</ecNumber>
    </submittedName>
</protein>
<dbReference type="Gene3D" id="3.40.50.720">
    <property type="entry name" value="NAD(P)-binding Rossmann-like Domain"/>
    <property type="match status" value="1"/>
</dbReference>
<dbReference type="EMBL" id="LNKA01000001">
    <property type="protein sequence ID" value="KTC66037.1"/>
    <property type="molecule type" value="Genomic_DNA"/>
</dbReference>
<keyword evidence="3" id="KW-0614">Plasmid</keyword>
<evidence type="ECO:0000313" key="4">
    <source>
        <dbReference type="Proteomes" id="UP000054859"/>
    </source>
</evidence>
<dbReference type="Proteomes" id="UP000281170">
    <property type="component" value="Plasmid 19"/>
</dbReference>